<dbReference type="EMBL" id="JAFBFC010000002">
    <property type="protein sequence ID" value="MBM7702257.1"/>
    <property type="molecule type" value="Genomic_DNA"/>
</dbReference>
<sequence length="172" mass="19816">MIEGYSLRKASELIGVHHVTLFYWRHQVLSALKQMNIDHFSGIAEMDETYFLYSEKGKRKITGRKARKRGDASQFRGISKEQVCVLATRDRQKQTYSKVLGQGRIVKTKLDQAIGSKVSTTNTLCTDAWRAFKAYAKEKGIEHYPFKSDGKERIKGLYHIQNVNNYHSRLKG</sequence>
<dbReference type="InterPro" id="IPR024445">
    <property type="entry name" value="Tnp_ISXO2-like"/>
</dbReference>
<reference evidence="2 3" key="1">
    <citation type="submission" date="2021-01" db="EMBL/GenBank/DDBJ databases">
        <title>Genomic Encyclopedia of Type Strains, Phase IV (KMG-IV): sequencing the most valuable type-strain genomes for metagenomic binning, comparative biology and taxonomic classification.</title>
        <authorList>
            <person name="Goeker M."/>
        </authorList>
    </citation>
    <scope>NUCLEOTIDE SEQUENCE [LARGE SCALE GENOMIC DNA]</scope>
    <source>
        <strain evidence="2 3">DSM 104297</strain>
    </source>
</reference>
<gene>
    <name evidence="2" type="ORF">JOC83_001091</name>
</gene>
<protein>
    <recommendedName>
        <fullName evidence="1">ISXO2-like transposase domain-containing protein</fullName>
    </recommendedName>
</protein>
<evidence type="ECO:0000259" key="1">
    <source>
        <dbReference type="SMART" id="SM01126"/>
    </source>
</evidence>
<dbReference type="NCBIfam" id="NF033547">
    <property type="entry name" value="transpos_IS1595"/>
    <property type="match status" value="1"/>
</dbReference>
<dbReference type="Proteomes" id="UP000809829">
    <property type="component" value="Unassembled WGS sequence"/>
</dbReference>
<dbReference type="SMART" id="SM01126">
    <property type="entry name" value="DDE_Tnp_IS1595"/>
    <property type="match status" value="1"/>
</dbReference>
<accession>A0ABS2QS42</accession>
<proteinExistence type="predicted"/>
<comment type="caution">
    <text evidence="2">The sequence shown here is derived from an EMBL/GenBank/DDBJ whole genome shotgun (WGS) entry which is preliminary data.</text>
</comment>
<feature type="domain" description="ISXO2-like transposase" evidence="1">
    <location>
        <begin position="39"/>
        <end position="172"/>
    </location>
</feature>
<organism evidence="2 3">
    <name type="scientific">Priestia iocasae</name>
    <dbReference type="NCBI Taxonomy" id="2291674"/>
    <lineage>
        <taxon>Bacteria</taxon>
        <taxon>Bacillati</taxon>
        <taxon>Bacillota</taxon>
        <taxon>Bacilli</taxon>
        <taxon>Bacillales</taxon>
        <taxon>Bacillaceae</taxon>
        <taxon>Priestia</taxon>
    </lineage>
</organism>
<name>A0ABS2QS42_9BACI</name>
<keyword evidence="3" id="KW-1185">Reference proteome</keyword>
<evidence type="ECO:0000313" key="3">
    <source>
        <dbReference type="Proteomes" id="UP000809829"/>
    </source>
</evidence>
<evidence type="ECO:0000313" key="2">
    <source>
        <dbReference type="EMBL" id="MBM7702257.1"/>
    </source>
</evidence>
<dbReference type="Pfam" id="PF12762">
    <property type="entry name" value="DDE_Tnp_IS1595"/>
    <property type="match status" value="1"/>
</dbReference>